<accession>A0A1H5ILL0</accession>
<dbReference type="Gene3D" id="2.40.420.20">
    <property type="match status" value="1"/>
</dbReference>
<dbReference type="Gene3D" id="2.40.30.170">
    <property type="match status" value="1"/>
</dbReference>
<sequence length="397" mass="42379">MAGLVSVRDFTVVEMPSRRSFFYVAEQAFQSGTASESGSFKKMARTSANMLAVLSLGLLLSGCDDTQADYAGGVPVILPPWVKTARVELSNVSVLGLSGVVRAQVEVPLSFQVGGRIIARKVDAGQQVLAGELLFELDKRDLQQSVKMATATLQAADLALASAINDLQRHQQLQSRNFISTQALENSRLSVREAQTRRDVALAHLGQMRNALNYGELRAPANGVLMEVAAEVGQVLGVGQTVAVLAQAGARDVEVSFPEQIKPPAQGELLLAQGASIITRREQAGALESIGRTLRVRYSLPSTADTLLLGSVVRTRFSISAITGRTFSVPLAALNERGSGPCVWRLHEGLVSAVAVTVLTLDSEKAQISGPLNPGDHIVSVGTHLLAERMRVRELNP</sequence>
<dbReference type="Pfam" id="PF25917">
    <property type="entry name" value="BSH_RND"/>
    <property type="match status" value="1"/>
</dbReference>
<dbReference type="PANTHER" id="PTHR30469:SF18">
    <property type="entry name" value="RESISTANCE-NODULATION-CELL DIVISION (RND) EFFLUX MEMBRANE FUSION PROTEIN-RELATED"/>
    <property type="match status" value="1"/>
</dbReference>
<dbReference type="Proteomes" id="UP000198985">
    <property type="component" value="Unassembled WGS sequence"/>
</dbReference>
<feature type="domain" description="Multidrug resistance protein MdtA-like barrel-sandwich hybrid" evidence="4">
    <location>
        <begin position="110"/>
        <end position="244"/>
    </location>
</feature>
<dbReference type="SUPFAM" id="SSF111369">
    <property type="entry name" value="HlyD-like secretion proteins"/>
    <property type="match status" value="1"/>
</dbReference>
<proteinExistence type="inferred from homology"/>
<evidence type="ECO:0000259" key="3">
    <source>
        <dbReference type="Pfam" id="PF25876"/>
    </source>
</evidence>
<keyword evidence="2" id="KW-0175">Coiled coil</keyword>
<comment type="similarity">
    <text evidence="1">Belongs to the membrane fusion protein (MFP) (TC 8.A.1) family.</text>
</comment>
<dbReference type="NCBIfam" id="TIGR01730">
    <property type="entry name" value="RND_mfp"/>
    <property type="match status" value="1"/>
</dbReference>
<protein>
    <submittedName>
        <fullName evidence="5">RND family efflux transporter, MFP subunit</fullName>
    </submittedName>
</protein>
<dbReference type="GO" id="GO:1990281">
    <property type="term" value="C:efflux pump complex"/>
    <property type="evidence" value="ECO:0007669"/>
    <property type="project" value="TreeGrafter"/>
</dbReference>
<dbReference type="Gene3D" id="1.10.287.470">
    <property type="entry name" value="Helix hairpin bin"/>
    <property type="match status" value="1"/>
</dbReference>
<dbReference type="InterPro" id="IPR006143">
    <property type="entry name" value="RND_pump_MFP"/>
</dbReference>
<dbReference type="PANTHER" id="PTHR30469">
    <property type="entry name" value="MULTIDRUG RESISTANCE PROTEIN MDTA"/>
    <property type="match status" value="1"/>
</dbReference>
<dbReference type="GO" id="GO:0015562">
    <property type="term" value="F:efflux transmembrane transporter activity"/>
    <property type="evidence" value="ECO:0007669"/>
    <property type="project" value="TreeGrafter"/>
</dbReference>
<evidence type="ECO:0000256" key="2">
    <source>
        <dbReference type="ARBA" id="ARBA00023054"/>
    </source>
</evidence>
<gene>
    <name evidence="5" type="ORF">SAMN04490194_2127</name>
</gene>
<feature type="domain" description="Multidrug resistance protein MdtA-like alpha-helical hairpin" evidence="3">
    <location>
        <begin position="148"/>
        <end position="214"/>
    </location>
</feature>
<dbReference type="InterPro" id="IPR058624">
    <property type="entry name" value="MdtA-like_HH"/>
</dbReference>
<evidence type="ECO:0000313" key="6">
    <source>
        <dbReference type="Proteomes" id="UP000198985"/>
    </source>
</evidence>
<evidence type="ECO:0000256" key="1">
    <source>
        <dbReference type="ARBA" id="ARBA00009477"/>
    </source>
</evidence>
<dbReference type="Pfam" id="PF25876">
    <property type="entry name" value="HH_MFP_RND"/>
    <property type="match status" value="1"/>
</dbReference>
<dbReference type="AlphaFoldDB" id="A0A1H5ILL0"/>
<dbReference type="Gene3D" id="2.40.50.100">
    <property type="match status" value="1"/>
</dbReference>
<name>A0A1H5ILL0_9PSED</name>
<evidence type="ECO:0000259" key="4">
    <source>
        <dbReference type="Pfam" id="PF25917"/>
    </source>
</evidence>
<evidence type="ECO:0000313" key="5">
    <source>
        <dbReference type="EMBL" id="SEE41126.1"/>
    </source>
</evidence>
<dbReference type="EMBL" id="FNTY01000002">
    <property type="protein sequence ID" value="SEE41126.1"/>
    <property type="molecule type" value="Genomic_DNA"/>
</dbReference>
<organism evidence="5 6">
    <name type="scientific">Pseudomonas migulae</name>
    <dbReference type="NCBI Taxonomy" id="78543"/>
    <lineage>
        <taxon>Bacteria</taxon>
        <taxon>Pseudomonadati</taxon>
        <taxon>Pseudomonadota</taxon>
        <taxon>Gammaproteobacteria</taxon>
        <taxon>Pseudomonadales</taxon>
        <taxon>Pseudomonadaceae</taxon>
        <taxon>Pseudomonas</taxon>
    </lineage>
</organism>
<reference evidence="5 6" key="1">
    <citation type="submission" date="2016-10" db="EMBL/GenBank/DDBJ databases">
        <authorList>
            <person name="de Groot N.N."/>
        </authorList>
    </citation>
    <scope>NUCLEOTIDE SEQUENCE [LARGE SCALE GENOMIC DNA]</scope>
    <source>
        <strain evidence="5 6">BS3662</strain>
    </source>
</reference>
<dbReference type="InterPro" id="IPR058625">
    <property type="entry name" value="MdtA-like_BSH"/>
</dbReference>